<protein>
    <recommendedName>
        <fullName evidence="2">Putative zinc-finger domain-containing protein</fullName>
    </recommendedName>
</protein>
<dbReference type="EMBL" id="VSSS01000006">
    <property type="protein sequence ID" value="TYL99641.1"/>
    <property type="molecule type" value="Genomic_DNA"/>
</dbReference>
<proteinExistence type="predicted"/>
<feature type="domain" description="Putative zinc-finger" evidence="2">
    <location>
        <begin position="14"/>
        <end position="47"/>
    </location>
</feature>
<dbReference type="Proteomes" id="UP000324758">
    <property type="component" value="Unassembled WGS sequence"/>
</dbReference>
<dbReference type="Pfam" id="PF13490">
    <property type="entry name" value="zf-HC2"/>
    <property type="match status" value="1"/>
</dbReference>
<dbReference type="InterPro" id="IPR027383">
    <property type="entry name" value="Znf_put"/>
</dbReference>
<evidence type="ECO:0000259" key="2">
    <source>
        <dbReference type="Pfam" id="PF13490"/>
    </source>
</evidence>
<dbReference type="AlphaFoldDB" id="A0A5D3KNZ8"/>
<sequence>MGDRCGARKTVMNCTKCEVLVHALIDGELDAGHTSDAETHVATCFGCTENLKTLGAMREAMAGADLKWTAPAHLRRHIEAALLLPVASASAQIVAPHKFLQPSRRTFFGGFADPCRFRVLHLKSKLVGGRAARPASGGHDRVAAELGLRRRNRDDRSIRPGPPGRMGRFSCGSRLRGDCEP</sequence>
<organism evidence="3 4">
    <name type="scientific">Bradyrhizobium rifense</name>
    <dbReference type="NCBI Taxonomy" id="515499"/>
    <lineage>
        <taxon>Bacteria</taxon>
        <taxon>Pseudomonadati</taxon>
        <taxon>Pseudomonadota</taxon>
        <taxon>Alphaproteobacteria</taxon>
        <taxon>Hyphomicrobiales</taxon>
        <taxon>Nitrobacteraceae</taxon>
        <taxon>Bradyrhizobium</taxon>
    </lineage>
</organism>
<keyword evidence="4" id="KW-1185">Reference proteome</keyword>
<dbReference type="OrthoDB" id="7549755at2"/>
<gene>
    <name evidence="3" type="ORF">FXB40_02050</name>
</gene>
<evidence type="ECO:0000313" key="3">
    <source>
        <dbReference type="EMBL" id="TYL99641.1"/>
    </source>
</evidence>
<accession>A0A5D3KNZ8</accession>
<evidence type="ECO:0000256" key="1">
    <source>
        <dbReference type="SAM" id="MobiDB-lite"/>
    </source>
</evidence>
<reference evidence="3 4" key="1">
    <citation type="submission" date="2019-08" db="EMBL/GenBank/DDBJ databases">
        <title>Bradyrhizobium hipponensis sp. nov., a rhizobium isolated from a Lupinus angustifolius root nodule in Tunisia.</title>
        <authorList>
            <person name="Off K."/>
            <person name="Rejili M."/>
            <person name="Mars M."/>
            <person name="Brachmann A."/>
            <person name="Marin M."/>
        </authorList>
    </citation>
    <scope>NUCLEOTIDE SEQUENCE [LARGE SCALE GENOMIC DNA]</scope>
    <source>
        <strain evidence="3 4">CTAW71</strain>
    </source>
</reference>
<evidence type="ECO:0000313" key="4">
    <source>
        <dbReference type="Proteomes" id="UP000324758"/>
    </source>
</evidence>
<comment type="caution">
    <text evidence="3">The sequence shown here is derived from an EMBL/GenBank/DDBJ whole genome shotgun (WGS) entry which is preliminary data.</text>
</comment>
<name>A0A5D3KNZ8_9BRAD</name>
<feature type="region of interest" description="Disordered" evidence="1">
    <location>
        <begin position="150"/>
        <end position="181"/>
    </location>
</feature>